<evidence type="ECO:0000256" key="5">
    <source>
        <dbReference type="SAM" id="MobiDB-lite"/>
    </source>
</evidence>
<keyword evidence="3 6" id="KW-1133">Transmembrane helix</keyword>
<name>A0ABT1HCS8_9NOCA</name>
<keyword evidence="4 6" id="KW-0472">Membrane</keyword>
<keyword evidence="8" id="KW-1185">Reference proteome</keyword>
<organism evidence="7 8">
    <name type="scientific">Williamsia maris</name>
    <dbReference type="NCBI Taxonomy" id="72806"/>
    <lineage>
        <taxon>Bacteria</taxon>
        <taxon>Bacillati</taxon>
        <taxon>Actinomycetota</taxon>
        <taxon>Actinomycetes</taxon>
        <taxon>Mycobacteriales</taxon>
        <taxon>Nocardiaceae</taxon>
        <taxon>Williamsia</taxon>
    </lineage>
</organism>
<comment type="caution">
    <text evidence="7">The sequence shown here is derived from an EMBL/GenBank/DDBJ whole genome shotgun (WGS) entry which is preliminary data.</text>
</comment>
<dbReference type="Pfam" id="PF04505">
    <property type="entry name" value="CD225"/>
    <property type="match status" value="1"/>
</dbReference>
<keyword evidence="2 6" id="KW-0812">Transmembrane</keyword>
<feature type="transmembrane region" description="Helical" evidence="6">
    <location>
        <begin position="99"/>
        <end position="126"/>
    </location>
</feature>
<evidence type="ECO:0000313" key="7">
    <source>
        <dbReference type="EMBL" id="MCP2176065.1"/>
    </source>
</evidence>
<gene>
    <name evidence="7" type="ORF">LX13_001884</name>
</gene>
<reference evidence="7 8" key="1">
    <citation type="submission" date="2022-06" db="EMBL/GenBank/DDBJ databases">
        <title>Genomic Encyclopedia of Archaeal and Bacterial Type Strains, Phase II (KMG-II): from individual species to whole genera.</title>
        <authorList>
            <person name="Goeker M."/>
        </authorList>
    </citation>
    <scope>NUCLEOTIDE SEQUENCE [LARGE SCALE GENOMIC DNA]</scope>
    <source>
        <strain evidence="7 8">DSM 44693</strain>
    </source>
</reference>
<sequence>MTQSDPKQPDPYATESFTGDPYAQNPYAASQPQYGGAYAQPQQFTPAPPSANGGWAVAAIIFFWPLAFVAVSRAFSVYPLWAQGRYAEAEAASKSVKRLGVISLIIIAVLIVLYILVVIIAVAAGLSSDSSV</sequence>
<evidence type="ECO:0000256" key="6">
    <source>
        <dbReference type="SAM" id="Phobius"/>
    </source>
</evidence>
<protein>
    <submittedName>
        <fullName evidence="7">Interferon-induced transmembrane protein</fullName>
    </submittedName>
</protein>
<evidence type="ECO:0000313" key="8">
    <source>
        <dbReference type="Proteomes" id="UP001206895"/>
    </source>
</evidence>
<feature type="transmembrane region" description="Helical" evidence="6">
    <location>
        <begin position="55"/>
        <end position="78"/>
    </location>
</feature>
<evidence type="ECO:0000256" key="3">
    <source>
        <dbReference type="ARBA" id="ARBA00022989"/>
    </source>
</evidence>
<evidence type="ECO:0000256" key="2">
    <source>
        <dbReference type="ARBA" id="ARBA00022692"/>
    </source>
</evidence>
<dbReference type="EMBL" id="JAMTCJ010000002">
    <property type="protein sequence ID" value="MCP2176065.1"/>
    <property type="molecule type" value="Genomic_DNA"/>
</dbReference>
<evidence type="ECO:0000256" key="4">
    <source>
        <dbReference type="ARBA" id="ARBA00023136"/>
    </source>
</evidence>
<accession>A0ABT1HCS8</accession>
<proteinExistence type="predicted"/>
<dbReference type="RefSeq" id="WP_253661089.1">
    <property type="nucleotide sequence ID" value="NZ_BAAAJQ010000001.1"/>
</dbReference>
<dbReference type="Proteomes" id="UP001206895">
    <property type="component" value="Unassembled WGS sequence"/>
</dbReference>
<comment type="subcellular location">
    <subcellularLocation>
        <location evidence="1">Membrane</location>
    </subcellularLocation>
</comment>
<evidence type="ECO:0000256" key="1">
    <source>
        <dbReference type="ARBA" id="ARBA00004370"/>
    </source>
</evidence>
<feature type="region of interest" description="Disordered" evidence="5">
    <location>
        <begin position="1"/>
        <end position="41"/>
    </location>
</feature>
<dbReference type="InterPro" id="IPR007593">
    <property type="entry name" value="CD225/Dispanin_fam"/>
</dbReference>